<dbReference type="RefSeq" id="WP_201685820.1">
    <property type="nucleotide sequence ID" value="NZ_JAEQNA010000009.1"/>
</dbReference>
<evidence type="ECO:0000256" key="2">
    <source>
        <dbReference type="SAM" id="SignalP"/>
    </source>
</evidence>
<reference evidence="3" key="1">
    <citation type="submission" date="2021-01" db="EMBL/GenBank/DDBJ databases">
        <title>Ramlibacter sp. strain AW1 16S ribosomal RNA gene Genome sequencing and assembly.</title>
        <authorList>
            <person name="Kang M."/>
        </authorList>
    </citation>
    <scope>NUCLEOTIDE SEQUENCE</scope>
    <source>
        <strain evidence="3">AW1</strain>
    </source>
</reference>
<name>A0A936ZUA0_9BURK</name>
<accession>A0A936ZUA0</accession>
<protein>
    <submittedName>
        <fullName evidence="3">Uncharacterized protein</fullName>
    </submittedName>
</protein>
<keyword evidence="2" id="KW-0732">Signal</keyword>
<dbReference type="Proteomes" id="UP000613011">
    <property type="component" value="Unassembled WGS sequence"/>
</dbReference>
<evidence type="ECO:0000256" key="1">
    <source>
        <dbReference type="SAM" id="MobiDB-lite"/>
    </source>
</evidence>
<comment type="caution">
    <text evidence="3">The sequence shown here is derived from an EMBL/GenBank/DDBJ whole genome shotgun (WGS) entry which is preliminary data.</text>
</comment>
<organism evidence="3 4">
    <name type="scientific">Ramlibacter aurantiacus</name>
    <dbReference type="NCBI Taxonomy" id="2801330"/>
    <lineage>
        <taxon>Bacteria</taxon>
        <taxon>Pseudomonadati</taxon>
        <taxon>Pseudomonadota</taxon>
        <taxon>Betaproteobacteria</taxon>
        <taxon>Burkholderiales</taxon>
        <taxon>Comamonadaceae</taxon>
        <taxon>Ramlibacter</taxon>
    </lineage>
</organism>
<feature type="chain" id="PRO_5037395285" evidence="2">
    <location>
        <begin position="24"/>
        <end position="506"/>
    </location>
</feature>
<dbReference type="AlphaFoldDB" id="A0A936ZUA0"/>
<feature type="signal peptide" evidence="2">
    <location>
        <begin position="1"/>
        <end position="23"/>
    </location>
</feature>
<gene>
    <name evidence="3" type="ORF">JI739_20270</name>
</gene>
<evidence type="ECO:0000313" key="3">
    <source>
        <dbReference type="EMBL" id="MBL0422681.1"/>
    </source>
</evidence>
<sequence length="506" mass="52171">MNDSRRMGRWLSVAALFTLAACGGGGGGGAAPAPGAQGPGGDPVAVAPPPPAAPAPAPAAPSPAPATEAPVFVTLSDPIPAQAEPAPAPPAPPTPPPPSVEPPPAAEPPVAAPPAPAQPVRLAVSEFEVNATDAGVQHAASFVRLEGGGYVAAWQSSPVVNGYPAYYASQVVFQRFDAFGHPVGSETVAALEAHSPEVAALANGEFLLTWSQSRYQYESNSFARRYSANGEPIGPQITIALSNFGYHAQPVALADGGFVLAINASNGRFAPSRGLYRVFNADGTPRAEEVSLATEPTVDWRDGVYVLGATALPAGGFALSWRESSAGVVRTLTRAFAADGAALGPAAEVPANPTLATLPMVTLASGDYLLAWENDTPAGREIVAQTFSPLGVPVATRTLVSEVQVPQGHLLNPQAVVLADGGFALAWLDVEADTEQALGYRVFVQRFEDSGDARGGRIELPPQSVPKPFVSGNTFALGAAAFDQVVVLLGEYRPAPDYWDVRAFVR</sequence>
<keyword evidence="4" id="KW-1185">Reference proteome</keyword>
<feature type="compositionally biased region" description="Pro residues" evidence="1">
    <location>
        <begin position="86"/>
        <end position="117"/>
    </location>
</feature>
<evidence type="ECO:0000313" key="4">
    <source>
        <dbReference type="Proteomes" id="UP000613011"/>
    </source>
</evidence>
<feature type="compositionally biased region" description="Pro residues" evidence="1">
    <location>
        <begin position="46"/>
        <end position="64"/>
    </location>
</feature>
<dbReference type="PROSITE" id="PS51257">
    <property type="entry name" value="PROKAR_LIPOPROTEIN"/>
    <property type="match status" value="1"/>
</dbReference>
<feature type="region of interest" description="Disordered" evidence="1">
    <location>
        <begin position="24"/>
        <end position="117"/>
    </location>
</feature>
<dbReference type="EMBL" id="JAEQNA010000009">
    <property type="protein sequence ID" value="MBL0422681.1"/>
    <property type="molecule type" value="Genomic_DNA"/>
</dbReference>
<proteinExistence type="predicted"/>